<proteinExistence type="predicted"/>
<reference evidence="2" key="1">
    <citation type="journal article" date="2022" name="bioRxiv">
        <title>Sequencing and chromosome-scale assembly of the giantPleurodeles waltlgenome.</title>
        <authorList>
            <person name="Brown T."/>
            <person name="Elewa A."/>
            <person name="Iarovenko S."/>
            <person name="Subramanian E."/>
            <person name="Araus A.J."/>
            <person name="Petzold A."/>
            <person name="Susuki M."/>
            <person name="Suzuki K.-i.T."/>
            <person name="Hayashi T."/>
            <person name="Toyoda A."/>
            <person name="Oliveira C."/>
            <person name="Osipova E."/>
            <person name="Leigh N.D."/>
            <person name="Simon A."/>
            <person name="Yun M.H."/>
        </authorList>
    </citation>
    <scope>NUCLEOTIDE SEQUENCE</scope>
    <source>
        <strain evidence="2">20211129_DDA</strain>
        <tissue evidence="2">Liver</tissue>
    </source>
</reference>
<dbReference type="AlphaFoldDB" id="A0AAV7WCQ6"/>
<protein>
    <submittedName>
        <fullName evidence="2">Uncharacterized protein</fullName>
    </submittedName>
</protein>
<feature type="region of interest" description="Disordered" evidence="1">
    <location>
        <begin position="103"/>
        <end position="178"/>
    </location>
</feature>
<evidence type="ECO:0000313" key="3">
    <source>
        <dbReference type="Proteomes" id="UP001066276"/>
    </source>
</evidence>
<comment type="caution">
    <text evidence="2">The sequence shown here is derived from an EMBL/GenBank/DDBJ whole genome shotgun (WGS) entry which is preliminary data.</text>
</comment>
<dbReference type="Proteomes" id="UP001066276">
    <property type="component" value="Chromosome 1_2"/>
</dbReference>
<name>A0AAV7WCQ6_PLEWA</name>
<evidence type="ECO:0000313" key="2">
    <source>
        <dbReference type="EMBL" id="KAJ1210824.1"/>
    </source>
</evidence>
<organism evidence="2 3">
    <name type="scientific">Pleurodeles waltl</name>
    <name type="common">Iberian ribbed newt</name>
    <dbReference type="NCBI Taxonomy" id="8319"/>
    <lineage>
        <taxon>Eukaryota</taxon>
        <taxon>Metazoa</taxon>
        <taxon>Chordata</taxon>
        <taxon>Craniata</taxon>
        <taxon>Vertebrata</taxon>
        <taxon>Euteleostomi</taxon>
        <taxon>Amphibia</taxon>
        <taxon>Batrachia</taxon>
        <taxon>Caudata</taxon>
        <taxon>Salamandroidea</taxon>
        <taxon>Salamandridae</taxon>
        <taxon>Pleurodelinae</taxon>
        <taxon>Pleurodeles</taxon>
    </lineage>
</organism>
<accession>A0AAV7WCQ6</accession>
<keyword evidence="3" id="KW-1185">Reference proteome</keyword>
<sequence>MHGLLGAIQPEVAGRNLLAGRPPRGNSWVSAPPLSGSPGGLHGAISDLLRAAGTPFHVFEPALEVSGPCPLRRLQEKENIYWGKDPPGPSAPTGCPGLLNPAERPGRGHRRTRAANSAHNAARVFTRGRGSKRREGPQASTLVGRPDPARGQGLAPPLVRSPFCTRTPMRDGLGWRDF</sequence>
<dbReference type="EMBL" id="JANPWB010000002">
    <property type="protein sequence ID" value="KAJ1210824.1"/>
    <property type="molecule type" value="Genomic_DNA"/>
</dbReference>
<gene>
    <name evidence="2" type="ORF">NDU88_006186</name>
</gene>
<evidence type="ECO:0000256" key="1">
    <source>
        <dbReference type="SAM" id="MobiDB-lite"/>
    </source>
</evidence>